<feature type="region of interest" description="Disordered" evidence="1">
    <location>
        <begin position="21"/>
        <end position="58"/>
    </location>
</feature>
<keyword evidence="3" id="KW-1185">Reference proteome</keyword>
<evidence type="ECO:0000313" key="3">
    <source>
        <dbReference type="Proteomes" id="UP000604475"/>
    </source>
</evidence>
<comment type="caution">
    <text evidence="2">The sequence shown here is derived from an EMBL/GenBank/DDBJ whole genome shotgun (WGS) entry which is preliminary data.</text>
</comment>
<name>A0A937RKL4_9ACTN</name>
<dbReference type="EMBL" id="JAEACQ010000292">
    <property type="protein sequence ID" value="MBL7631992.1"/>
    <property type="molecule type" value="Genomic_DNA"/>
</dbReference>
<dbReference type="RefSeq" id="WP_203006359.1">
    <property type="nucleotide sequence ID" value="NZ_JADWYU010000036.1"/>
</dbReference>
<keyword evidence="2" id="KW-0418">Kinase</keyword>
<sequence>MTALVILGMLVLAAALGWLVGPDTRDPEYSARSTAPRDSGRASPGSHPRAPARRPRRR</sequence>
<dbReference type="Proteomes" id="UP000604475">
    <property type="component" value="Unassembled WGS sequence"/>
</dbReference>
<organism evidence="2 3">
    <name type="scientific">Frankia nepalensis</name>
    <dbReference type="NCBI Taxonomy" id="1836974"/>
    <lineage>
        <taxon>Bacteria</taxon>
        <taxon>Bacillati</taxon>
        <taxon>Actinomycetota</taxon>
        <taxon>Actinomycetes</taxon>
        <taxon>Frankiales</taxon>
        <taxon>Frankiaceae</taxon>
        <taxon>Frankia</taxon>
    </lineage>
</organism>
<accession>A0A937RKL4</accession>
<proteinExistence type="predicted"/>
<evidence type="ECO:0000313" key="2">
    <source>
        <dbReference type="EMBL" id="MBL7631992.1"/>
    </source>
</evidence>
<reference evidence="2" key="1">
    <citation type="submission" date="2020-12" db="EMBL/GenBank/DDBJ databases">
        <title>Genomic characterization of non-nitrogen-fixing Frankia strains.</title>
        <authorList>
            <person name="Carlos-Shanley C."/>
            <person name="Guerra T."/>
            <person name="Hahn D."/>
        </authorList>
    </citation>
    <scope>NUCLEOTIDE SEQUENCE</scope>
    <source>
        <strain evidence="2">CN6</strain>
    </source>
</reference>
<dbReference type="AlphaFoldDB" id="A0A937RKL4"/>
<gene>
    <name evidence="2" type="ORF">I7412_33510</name>
</gene>
<protein>
    <submittedName>
        <fullName evidence="2">Adenylyl-sulfate kinase</fullName>
    </submittedName>
</protein>
<evidence type="ECO:0000256" key="1">
    <source>
        <dbReference type="SAM" id="MobiDB-lite"/>
    </source>
</evidence>
<keyword evidence="2" id="KW-0808">Transferase</keyword>
<dbReference type="GO" id="GO:0016301">
    <property type="term" value="F:kinase activity"/>
    <property type="evidence" value="ECO:0007669"/>
    <property type="project" value="UniProtKB-KW"/>
</dbReference>